<dbReference type="PANTHER" id="PTHR43736">
    <property type="entry name" value="ADP-RIBOSE PYROPHOSPHATASE"/>
    <property type="match status" value="1"/>
</dbReference>
<evidence type="ECO:0000313" key="4">
    <source>
        <dbReference type="EMBL" id="SUS06484.1"/>
    </source>
</evidence>
<dbReference type="Pfam" id="PF00293">
    <property type="entry name" value="NUDIX"/>
    <property type="match status" value="1"/>
</dbReference>
<dbReference type="GO" id="GO:0016787">
    <property type="term" value="F:hydrolase activity"/>
    <property type="evidence" value="ECO:0007669"/>
    <property type="project" value="UniProtKB-KW"/>
</dbReference>
<dbReference type="PROSITE" id="PS00893">
    <property type="entry name" value="NUDIX_BOX"/>
    <property type="match status" value="1"/>
</dbReference>
<dbReference type="InterPro" id="IPR000086">
    <property type="entry name" value="NUDIX_hydrolase_dom"/>
</dbReference>
<dbReference type="InterPro" id="IPR015797">
    <property type="entry name" value="NUDIX_hydrolase-like_dom_sf"/>
</dbReference>
<dbReference type="PROSITE" id="PS51462">
    <property type="entry name" value="NUDIX"/>
    <property type="match status" value="1"/>
</dbReference>
<gene>
    <name evidence="3" type="primary">nudJ</name>
    <name evidence="3" type="ORF">DF3PB_190006</name>
    <name evidence="4" type="ORF">DF3PB_290006</name>
</gene>
<dbReference type="CDD" id="cd04673">
    <property type="entry name" value="NUDIX_ADPRase"/>
    <property type="match status" value="1"/>
</dbReference>
<protein>
    <submittedName>
        <fullName evidence="3">Phosphatase NudJ</fullName>
        <ecNumber evidence="3">3.6.1.-</ecNumber>
    </submittedName>
</protein>
<dbReference type="EMBL" id="UIDG01000101">
    <property type="protein sequence ID" value="SUS05342.1"/>
    <property type="molecule type" value="Genomic_DNA"/>
</dbReference>
<evidence type="ECO:0000313" key="3">
    <source>
        <dbReference type="EMBL" id="SUS05342.1"/>
    </source>
</evidence>
<name>A0A380TAN5_9ZZZZ</name>
<dbReference type="PANTHER" id="PTHR43736:SF1">
    <property type="entry name" value="DIHYDRONEOPTERIN TRIPHOSPHATE DIPHOSPHATASE"/>
    <property type="match status" value="1"/>
</dbReference>
<dbReference type="AlphaFoldDB" id="A0A380TAN5"/>
<dbReference type="InterPro" id="IPR020476">
    <property type="entry name" value="Nudix_hydrolase"/>
</dbReference>
<keyword evidence="1 3" id="KW-0378">Hydrolase</keyword>
<dbReference type="InterPro" id="IPR020084">
    <property type="entry name" value="NUDIX_hydrolase_CS"/>
</dbReference>
<evidence type="ECO:0000256" key="1">
    <source>
        <dbReference type="ARBA" id="ARBA00022801"/>
    </source>
</evidence>
<dbReference type="Gene3D" id="3.90.79.10">
    <property type="entry name" value="Nucleoside Triphosphate Pyrophosphohydrolase"/>
    <property type="match status" value="1"/>
</dbReference>
<reference evidence="3" key="1">
    <citation type="submission" date="2018-07" db="EMBL/GenBank/DDBJ databases">
        <authorList>
            <person name="Quirk P.G."/>
            <person name="Krulwich T.A."/>
        </authorList>
    </citation>
    <scope>NUCLEOTIDE SEQUENCE</scope>
</reference>
<dbReference type="PRINTS" id="PR00502">
    <property type="entry name" value="NUDIXFAMILY"/>
</dbReference>
<dbReference type="EC" id="3.6.1.-" evidence="3"/>
<proteinExistence type="predicted"/>
<evidence type="ECO:0000259" key="2">
    <source>
        <dbReference type="PROSITE" id="PS51462"/>
    </source>
</evidence>
<organism evidence="3">
    <name type="scientific">metagenome</name>
    <dbReference type="NCBI Taxonomy" id="256318"/>
    <lineage>
        <taxon>unclassified sequences</taxon>
        <taxon>metagenomes</taxon>
    </lineage>
</organism>
<feature type="domain" description="Nudix hydrolase" evidence="2">
    <location>
        <begin position="6"/>
        <end position="139"/>
    </location>
</feature>
<dbReference type="SUPFAM" id="SSF55811">
    <property type="entry name" value="Nudix"/>
    <property type="match status" value="1"/>
</dbReference>
<accession>A0A380TAN5</accession>
<dbReference type="EMBL" id="UIDG01000212">
    <property type="protein sequence ID" value="SUS06484.1"/>
    <property type="molecule type" value="Genomic_DNA"/>
</dbReference>
<sequence>MQREYPERPLVGVGVVVRRDDRVLLVRRAKPPRANAWSLPGGLQKLGETVFAAAAREVREETGVIADGWRLIAIADLIEHDDAGRVRYHYTLIDVAATWCAGEAVAGDDACAVVWAGVDDLARFELWDETLRVIRLAFASAGADAPSSGA</sequence>